<dbReference type="OrthoDB" id="113033at2"/>
<dbReference type="KEGG" id="span:AWL63_21095"/>
<protein>
    <submittedName>
        <fullName evidence="3">Serine hydrolase</fullName>
    </submittedName>
</protein>
<feature type="chain" id="PRO_5008556428" evidence="1">
    <location>
        <begin position="18"/>
        <end position="462"/>
    </location>
</feature>
<gene>
    <name evidence="3" type="ORF">AWL63_21095</name>
</gene>
<dbReference type="PANTHER" id="PTHR46825">
    <property type="entry name" value="D-ALANYL-D-ALANINE-CARBOXYPEPTIDASE/ENDOPEPTIDASE AMPH"/>
    <property type="match status" value="1"/>
</dbReference>
<feature type="domain" description="Beta-lactamase-related" evidence="2">
    <location>
        <begin position="28"/>
        <end position="345"/>
    </location>
</feature>
<dbReference type="EMBL" id="CP014168">
    <property type="protein sequence ID" value="AOH86082.1"/>
    <property type="molecule type" value="Genomic_DNA"/>
</dbReference>
<dbReference type="AlphaFoldDB" id="A0A1B3ZF79"/>
<organism evidence="3 4">
    <name type="scientific">Sphingomonas panacis</name>
    <dbReference type="NCBI Taxonomy" id="1560345"/>
    <lineage>
        <taxon>Bacteria</taxon>
        <taxon>Pseudomonadati</taxon>
        <taxon>Pseudomonadota</taxon>
        <taxon>Alphaproteobacteria</taxon>
        <taxon>Sphingomonadales</taxon>
        <taxon>Sphingomonadaceae</taxon>
        <taxon>Sphingomonas</taxon>
    </lineage>
</organism>
<dbReference type="Proteomes" id="UP000094256">
    <property type="component" value="Chromosome"/>
</dbReference>
<dbReference type="PANTHER" id="PTHR46825:SF9">
    <property type="entry name" value="BETA-LACTAMASE-RELATED DOMAIN-CONTAINING PROTEIN"/>
    <property type="match status" value="1"/>
</dbReference>
<dbReference type="Pfam" id="PF00144">
    <property type="entry name" value="Beta-lactamase"/>
    <property type="match status" value="1"/>
</dbReference>
<evidence type="ECO:0000256" key="1">
    <source>
        <dbReference type="SAM" id="SignalP"/>
    </source>
</evidence>
<sequence>MKALLAALLLTAAPVSAQELSPAETAKVEKIVADSLARTGVPSASIAIVRGGRIVLAKAYGKQSETIPQARADTKYPIASISKQFTAAAILMLRDQGKLSLDDKVSKYVPGISGGDIITIRQLLSHTSGLQDYWPQDYSFAAMREPVTPQDIVDRWAKKPLDFAPGTQWQYSNTGYVVAGMIVEKVAAMPLLDFLKGHVFTPLGMAPVDQDIAVGPGYPQGYQRFALGPVRPERPAAHGWLFAAGELAMSASDLARWDIARMNRTLLPAADWAEQETPVKLTDGTTNGYGLGVTAGEQLGHRFVEHSGEAVGFLSQNTVFPDDKAAVVVLVNADFSDAFSSIAAQIAETILPPSQTQRAEGTTTAKARRVYAMLRSGTLDRAVMTPDSNYYFSASALADYKATLGPLGEPRSFELVRPPRLRGGFVNRNYRAVFADRTLNIVTYAEPGETGRYEQFLVMPSQ</sequence>
<keyword evidence="3" id="KW-0378">Hydrolase</keyword>
<proteinExistence type="predicted"/>
<dbReference type="InterPro" id="IPR050491">
    <property type="entry name" value="AmpC-like"/>
</dbReference>
<feature type="signal peptide" evidence="1">
    <location>
        <begin position="1"/>
        <end position="17"/>
    </location>
</feature>
<dbReference type="STRING" id="1560345.AWL63_21095"/>
<evidence type="ECO:0000259" key="2">
    <source>
        <dbReference type="Pfam" id="PF00144"/>
    </source>
</evidence>
<dbReference type="RefSeq" id="WP_069206597.1">
    <property type="nucleotide sequence ID" value="NZ_CP014168.1"/>
</dbReference>
<accession>A0A1B3ZF79</accession>
<dbReference type="Gene3D" id="3.40.710.10">
    <property type="entry name" value="DD-peptidase/beta-lactamase superfamily"/>
    <property type="match status" value="1"/>
</dbReference>
<keyword evidence="1" id="KW-0732">Signal</keyword>
<reference evidence="3 4" key="1">
    <citation type="submission" date="2016-01" db="EMBL/GenBank/DDBJ databases">
        <title>Complete genome and mega plasmid sequence of Sphingomonas panacis DCY99 elicits systemic resistance in rice to Xanthomonas oryzae.</title>
        <authorList>
            <person name="Kim Y.J."/>
            <person name="Yang D.C."/>
            <person name="Sing P."/>
        </authorList>
    </citation>
    <scope>NUCLEOTIDE SEQUENCE [LARGE SCALE GENOMIC DNA]</scope>
    <source>
        <strain evidence="3 4">DCY99</strain>
    </source>
</reference>
<dbReference type="InterPro" id="IPR001466">
    <property type="entry name" value="Beta-lactam-related"/>
</dbReference>
<dbReference type="SUPFAM" id="SSF56601">
    <property type="entry name" value="beta-lactamase/transpeptidase-like"/>
    <property type="match status" value="1"/>
</dbReference>
<name>A0A1B3ZF79_9SPHN</name>
<dbReference type="InterPro" id="IPR012338">
    <property type="entry name" value="Beta-lactam/transpept-like"/>
</dbReference>
<evidence type="ECO:0000313" key="4">
    <source>
        <dbReference type="Proteomes" id="UP000094256"/>
    </source>
</evidence>
<evidence type="ECO:0000313" key="3">
    <source>
        <dbReference type="EMBL" id="AOH86082.1"/>
    </source>
</evidence>
<keyword evidence="4" id="KW-1185">Reference proteome</keyword>
<dbReference type="GO" id="GO:0016787">
    <property type="term" value="F:hydrolase activity"/>
    <property type="evidence" value="ECO:0007669"/>
    <property type="project" value="UniProtKB-KW"/>
</dbReference>